<dbReference type="UniPathway" id="UPA00077">
    <property type="reaction ID" value="UER00155"/>
</dbReference>
<dbReference type="GO" id="GO:0005524">
    <property type="term" value="F:ATP binding"/>
    <property type="evidence" value="ECO:0007669"/>
    <property type="project" value="UniProtKB-KW"/>
</dbReference>
<comment type="caution">
    <text evidence="9">The sequence shown here is derived from an EMBL/GenBank/DDBJ whole genome shotgun (WGS) entry which is preliminary data.</text>
</comment>
<dbReference type="CDD" id="cd00483">
    <property type="entry name" value="HPPK"/>
    <property type="match status" value="1"/>
</dbReference>
<dbReference type="GO" id="GO:0046654">
    <property type="term" value="P:tetrahydrofolate biosynthetic process"/>
    <property type="evidence" value="ECO:0007669"/>
    <property type="project" value="UniProtKB-UniPathway"/>
</dbReference>
<evidence type="ECO:0000313" key="9">
    <source>
        <dbReference type="EMBL" id="MPM96687.1"/>
    </source>
</evidence>
<evidence type="ECO:0000256" key="4">
    <source>
        <dbReference type="ARBA" id="ARBA00022741"/>
    </source>
</evidence>
<dbReference type="GO" id="GO:0003848">
    <property type="term" value="F:2-amino-4-hydroxy-6-hydroxymethyldihydropteridine diphosphokinase activity"/>
    <property type="evidence" value="ECO:0007669"/>
    <property type="project" value="UniProtKB-EC"/>
</dbReference>
<keyword evidence="7" id="KW-0289">Folate biosynthesis</keyword>
<keyword evidence="6" id="KW-0067">ATP-binding</keyword>
<sequence length="162" mass="17485">MNALPEKNHEIPVALALGGNLGDVEAAFRFALQELAAHGVTHLCMARVIRTAPVDCAPGTPDFLNSAAIGCWRGSAAALLALTQRIEVAAGRPAEHGRNVSRVLDIDLILFGDRCIATPLLTIPHPAARRRRFVLEPLAEIAPDWVFPDSRESVADAWRRLG</sequence>
<dbReference type="SUPFAM" id="SSF55083">
    <property type="entry name" value="6-hydroxymethyl-7,8-dihydropterin pyrophosphokinase, HPPK"/>
    <property type="match status" value="1"/>
</dbReference>
<reference evidence="9" key="1">
    <citation type="submission" date="2019-08" db="EMBL/GenBank/DDBJ databases">
        <authorList>
            <person name="Kucharzyk K."/>
            <person name="Murdoch R.W."/>
            <person name="Higgins S."/>
            <person name="Loffler F."/>
        </authorList>
    </citation>
    <scope>NUCLEOTIDE SEQUENCE</scope>
</reference>
<dbReference type="PANTHER" id="PTHR43071:SF1">
    <property type="entry name" value="2-AMINO-4-HYDROXY-6-HYDROXYMETHYLDIHYDROPTERIDINE PYROPHOSPHOKINASE"/>
    <property type="match status" value="1"/>
</dbReference>
<name>A0A645E4P4_9ZZZZ</name>
<dbReference type="InterPro" id="IPR035907">
    <property type="entry name" value="Hppk_sf"/>
</dbReference>
<keyword evidence="5 9" id="KW-0418">Kinase</keyword>
<evidence type="ECO:0000259" key="8">
    <source>
        <dbReference type="Pfam" id="PF01288"/>
    </source>
</evidence>
<dbReference type="Pfam" id="PF01288">
    <property type="entry name" value="HPPK"/>
    <property type="match status" value="1"/>
</dbReference>
<comment type="pathway">
    <text evidence="1">Cofactor biosynthesis; tetrahydrofolate biosynthesis; 2-amino-4-hydroxy-6-hydroxymethyl-7,8-dihydropteridine diphosphate from 7,8-dihydroneopterin triphosphate: step 4/4.</text>
</comment>
<evidence type="ECO:0000256" key="3">
    <source>
        <dbReference type="ARBA" id="ARBA00022679"/>
    </source>
</evidence>
<evidence type="ECO:0000256" key="1">
    <source>
        <dbReference type="ARBA" id="ARBA00005051"/>
    </source>
</evidence>
<dbReference type="PANTHER" id="PTHR43071">
    <property type="entry name" value="2-AMINO-4-HYDROXY-6-HYDROXYMETHYLDIHYDROPTERIDINE PYROPHOSPHOKINASE"/>
    <property type="match status" value="1"/>
</dbReference>
<keyword evidence="4" id="KW-0547">Nucleotide-binding</keyword>
<protein>
    <recommendedName>
        <fullName evidence="2">2-amino-4-hydroxy-6-hydroxymethyldihydropteridine diphosphokinase</fullName>
        <ecNumber evidence="2">2.7.6.3</ecNumber>
    </recommendedName>
</protein>
<accession>A0A645E4P4</accession>
<dbReference type="NCBIfam" id="TIGR01498">
    <property type="entry name" value="folK"/>
    <property type="match status" value="1"/>
</dbReference>
<dbReference type="AlphaFoldDB" id="A0A645E4P4"/>
<evidence type="ECO:0000256" key="6">
    <source>
        <dbReference type="ARBA" id="ARBA00022840"/>
    </source>
</evidence>
<dbReference type="GO" id="GO:0016301">
    <property type="term" value="F:kinase activity"/>
    <property type="evidence" value="ECO:0007669"/>
    <property type="project" value="UniProtKB-KW"/>
</dbReference>
<keyword evidence="3 9" id="KW-0808">Transferase</keyword>
<proteinExistence type="predicted"/>
<dbReference type="EC" id="2.7.6.3" evidence="2"/>
<evidence type="ECO:0000256" key="7">
    <source>
        <dbReference type="ARBA" id="ARBA00022909"/>
    </source>
</evidence>
<organism evidence="9">
    <name type="scientific">bioreactor metagenome</name>
    <dbReference type="NCBI Taxonomy" id="1076179"/>
    <lineage>
        <taxon>unclassified sequences</taxon>
        <taxon>metagenomes</taxon>
        <taxon>ecological metagenomes</taxon>
    </lineage>
</organism>
<dbReference type="Gene3D" id="3.30.70.560">
    <property type="entry name" value="7,8-Dihydro-6-hydroxymethylpterin-pyrophosphokinase HPPK"/>
    <property type="match status" value="1"/>
</dbReference>
<evidence type="ECO:0000256" key="2">
    <source>
        <dbReference type="ARBA" id="ARBA00013253"/>
    </source>
</evidence>
<feature type="domain" description="7,8-dihydro-6-hydroxymethylpterin-pyrophosphokinase" evidence="8">
    <location>
        <begin position="15"/>
        <end position="143"/>
    </location>
</feature>
<dbReference type="EMBL" id="VSSQ01043041">
    <property type="protein sequence ID" value="MPM96687.1"/>
    <property type="molecule type" value="Genomic_DNA"/>
</dbReference>
<gene>
    <name evidence="9" type="primary">folK_14</name>
    <name evidence="9" type="ORF">SDC9_143852</name>
</gene>
<evidence type="ECO:0000256" key="5">
    <source>
        <dbReference type="ARBA" id="ARBA00022777"/>
    </source>
</evidence>
<dbReference type="GO" id="GO:0046656">
    <property type="term" value="P:folic acid biosynthetic process"/>
    <property type="evidence" value="ECO:0007669"/>
    <property type="project" value="UniProtKB-KW"/>
</dbReference>
<dbReference type="InterPro" id="IPR000550">
    <property type="entry name" value="Hppk"/>
</dbReference>